<protein>
    <submittedName>
        <fullName evidence="3">Glycine cleavage T-C-terminal barrel domain protein</fullName>
    </submittedName>
</protein>
<sequence length="288" mass="32923">MCSYHLLNNRAVLHLSDCDAANFLLRITTNVIPKDGEAKYSMILNPKGRFLFDFFLINNRNNFFIDCSASIKNDLLSKLNMFKLRSKVKISDVSDCYSIIYSQSYLCDSDLYNLNLEATKVLIQYQDPRFNQMGFRLLTNKFNSYNLVTSNIDLYLVDKYKFAIPDGEIDLQSNKAIPIEYGANILNAISYSKGCYIGQELISRIRSQGIVRKKIYHATSNENLLGILHQTPVMHNGSIIGYWCSGHYTQGIALIRESDEHQNLSQQEITVSDIKIKLSIPPWQTTLS</sequence>
<dbReference type="RefSeq" id="WP_045797567.1">
    <property type="nucleotide sequence ID" value="NZ_LANP01000029.1"/>
</dbReference>
<dbReference type="InterPro" id="IPR057460">
    <property type="entry name" value="CAF17_C"/>
</dbReference>
<accession>A0A0F3MH54</accession>
<dbReference type="NCBIfam" id="TIGR03317">
    <property type="entry name" value="ygfZ_signature"/>
    <property type="match status" value="1"/>
</dbReference>
<dbReference type="PANTHER" id="PTHR22602:SF0">
    <property type="entry name" value="TRANSFERASE CAF17, MITOCHONDRIAL-RELATED"/>
    <property type="match status" value="1"/>
</dbReference>
<dbReference type="STRING" id="1359168.OCHUTO_1000"/>
<evidence type="ECO:0000256" key="1">
    <source>
        <dbReference type="ARBA" id="ARBA00022946"/>
    </source>
</evidence>
<name>A0A0F3MH54_9RICK</name>
<dbReference type="Gene3D" id="3.30.1360.120">
    <property type="entry name" value="Probable tRNA modification gtpase trme, domain 1"/>
    <property type="match status" value="1"/>
</dbReference>
<evidence type="ECO:0000313" key="4">
    <source>
        <dbReference type="Proteomes" id="UP000033616"/>
    </source>
</evidence>
<proteinExistence type="predicted"/>
<reference evidence="3 4" key="1">
    <citation type="submission" date="2015-02" db="EMBL/GenBank/DDBJ databases">
        <title>Genome Sequencing of Rickettsiales.</title>
        <authorList>
            <person name="Daugherty S.C."/>
            <person name="Su Q."/>
            <person name="Abolude K."/>
            <person name="Beier-Sexton M."/>
            <person name="Carlyon J.A."/>
            <person name="Carter R."/>
            <person name="Day N.P."/>
            <person name="Dumler S.J."/>
            <person name="Dyachenko V."/>
            <person name="Godinez A."/>
            <person name="Kurtti T.J."/>
            <person name="Lichay M."/>
            <person name="Mullins K.E."/>
            <person name="Ott S."/>
            <person name="Pappas-Brown V."/>
            <person name="Paris D.H."/>
            <person name="Patel P."/>
            <person name="Richards A.L."/>
            <person name="Sadzewicz L."/>
            <person name="Sears K."/>
            <person name="Seidman D."/>
            <person name="Sengamalay N."/>
            <person name="Stenos J."/>
            <person name="Tallon L.J."/>
            <person name="Vincent G."/>
            <person name="Fraser C.M."/>
            <person name="Munderloh U."/>
            <person name="Dunning-Hotopp J.C."/>
        </authorList>
    </citation>
    <scope>NUCLEOTIDE SEQUENCE [LARGE SCALE GENOMIC DNA]</scope>
    <source>
        <strain evidence="3 4">Fuller</strain>
    </source>
</reference>
<dbReference type="PANTHER" id="PTHR22602">
    <property type="entry name" value="TRANSFERASE CAF17, MITOCHONDRIAL-RELATED"/>
    <property type="match status" value="1"/>
</dbReference>
<dbReference type="Proteomes" id="UP000033616">
    <property type="component" value="Unassembled WGS sequence"/>
</dbReference>
<organism evidence="3 4">
    <name type="scientific">Orientia chuto str. Dubai</name>
    <dbReference type="NCBI Taxonomy" id="1359168"/>
    <lineage>
        <taxon>Bacteria</taxon>
        <taxon>Pseudomonadati</taxon>
        <taxon>Pseudomonadota</taxon>
        <taxon>Alphaproteobacteria</taxon>
        <taxon>Rickettsiales</taxon>
        <taxon>Rickettsiaceae</taxon>
        <taxon>Rickettsieae</taxon>
        <taxon>Orientia</taxon>
    </lineage>
</organism>
<evidence type="ECO:0000313" key="3">
    <source>
        <dbReference type="EMBL" id="KJV55070.1"/>
    </source>
</evidence>
<dbReference type="OrthoDB" id="9796287at2"/>
<keyword evidence="1" id="KW-0809">Transit peptide</keyword>
<keyword evidence="4" id="KW-1185">Reference proteome</keyword>
<dbReference type="PATRIC" id="fig|1359168.3.peg.731"/>
<dbReference type="InterPro" id="IPR045179">
    <property type="entry name" value="YgfZ/GcvT"/>
</dbReference>
<dbReference type="InterPro" id="IPR017703">
    <property type="entry name" value="YgfZ/GCV_T_CS"/>
</dbReference>
<dbReference type="SUPFAM" id="SSF103025">
    <property type="entry name" value="Folate-binding domain"/>
    <property type="match status" value="1"/>
</dbReference>
<gene>
    <name evidence="3" type="ORF">OCHUTO_1000</name>
</gene>
<dbReference type="Pfam" id="PF25455">
    <property type="entry name" value="Beta-barrel_CAF17_C"/>
    <property type="match status" value="1"/>
</dbReference>
<dbReference type="Gene3D" id="2.40.30.160">
    <property type="match status" value="1"/>
</dbReference>
<dbReference type="AlphaFoldDB" id="A0A0F3MH54"/>
<dbReference type="EMBL" id="LANP01000029">
    <property type="protein sequence ID" value="KJV55070.1"/>
    <property type="molecule type" value="Genomic_DNA"/>
</dbReference>
<dbReference type="InterPro" id="IPR027266">
    <property type="entry name" value="TrmE/GcvT-like"/>
</dbReference>
<feature type="domain" description="CAF17 C-terminal" evidence="2">
    <location>
        <begin position="230"/>
        <end position="284"/>
    </location>
</feature>
<comment type="caution">
    <text evidence="3">The sequence shown here is derived from an EMBL/GenBank/DDBJ whole genome shotgun (WGS) entry which is preliminary data.</text>
</comment>
<dbReference type="GO" id="GO:0016226">
    <property type="term" value="P:iron-sulfur cluster assembly"/>
    <property type="evidence" value="ECO:0007669"/>
    <property type="project" value="TreeGrafter"/>
</dbReference>
<evidence type="ECO:0000259" key="2">
    <source>
        <dbReference type="Pfam" id="PF25455"/>
    </source>
</evidence>